<organism evidence="2 3">
    <name type="scientific">Marinobacter similis</name>
    <dbReference type="NCBI Taxonomy" id="1420916"/>
    <lineage>
        <taxon>Bacteria</taxon>
        <taxon>Pseudomonadati</taxon>
        <taxon>Pseudomonadota</taxon>
        <taxon>Gammaproteobacteria</taxon>
        <taxon>Pseudomonadales</taxon>
        <taxon>Marinobacteraceae</taxon>
        <taxon>Marinobacter</taxon>
    </lineage>
</organism>
<evidence type="ECO:0000313" key="2">
    <source>
        <dbReference type="EMBL" id="AHI29640.1"/>
    </source>
</evidence>
<dbReference type="KEGG" id="msx:AU14_16855"/>
<gene>
    <name evidence="2" type="ORF">AU14_16855</name>
</gene>
<accession>W5YKQ7</accession>
<proteinExistence type="predicted"/>
<dbReference type="HOGENOM" id="CLU_1254697_0_0_6"/>
<keyword evidence="3" id="KW-1185">Reference proteome</keyword>
<name>W5YKQ7_9GAMM</name>
<dbReference type="Proteomes" id="UP000061489">
    <property type="component" value="Chromosome"/>
</dbReference>
<evidence type="ECO:0000256" key="1">
    <source>
        <dbReference type="SAM" id="MobiDB-lite"/>
    </source>
</evidence>
<feature type="compositionally biased region" description="Low complexity" evidence="1">
    <location>
        <begin position="42"/>
        <end position="51"/>
    </location>
</feature>
<sequence length="226" mass="24444">MGASVSGCGPCSNHSGRRGSWLAVVPAGRLLRCTPEARKADAAQPQPAGAPGDDRFTPSGDNFADLANQKSRKLAMAEYKQTVGQDLAFVRETLRHKLAEYNLQPGTALSVNRSESGSVQVSGGIPDQAKTSIENDLNVNKNFKDAFGRLSINEPTLGFMDNALKLNQAYGVNNPLLDTLVSENQQFNGLQDLVHRYDSLRRSAGTEQFGVTDNNRNYAFSLNARA</sequence>
<dbReference type="EMBL" id="CP007151">
    <property type="protein sequence ID" value="AHI29640.1"/>
    <property type="molecule type" value="Genomic_DNA"/>
</dbReference>
<protein>
    <submittedName>
        <fullName evidence="2">Uncharacterized protein</fullName>
    </submittedName>
</protein>
<evidence type="ECO:0000313" key="3">
    <source>
        <dbReference type="Proteomes" id="UP000061489"/>
    </source>
</evidence>
<dbReference type="AlphaFoldDB" id="W5YKQ7"/>
<feature type="region of interest" description="Disordered" evidence="1">
    <location>
        <begin position="37"/>
        <end position="62"/>
    </location>
</feature>
<reference evidence="2 3" key="1">
    <citation type="journal article" date="2014" name="Genome Announc.">
        <title>Draft Genome Sequences of Marinobacter similis A3d10T and Marinobacter salarius R9SW1T.</title>
        <authorList>
            <person name="Ivanova E.P."/>
            <person name="Ng H.J."/>
            <person name="Webb H.K."/>
            <person name="Feng G."/>
            <person name="Oshima K."/>
            <person name="Hattori M."/>
            <person name="Ohkuma M."/>
            <person name="Sergeev A.F."/>
            <person name="Mikhailov V.V."/>
            <person name="Crawford R.J."/>
            <person name="Sawabe T."/>
        </authorList>
    </citation>
    <scope>NUCLEOTIDE SEQUENCE [LARGE SCALE GENOMIC DNA]</scope>
    <source>
        <strain evidence="2 3">A3d10</strain>
    </source>
</reference>